<evidence type="ECO:0000313" key="2">
    <source>
        <dbReference type="Proteomes" id="UP000521358"/>
    </source>
</evidence>
<gene>
    <name evidence="1" type="ORF">HED35_01350</name>
</gene>
<comment type="caution">
    <text evidence="1">The sequence shown here is derived from an EMBL/GenBank/DDBJ whole genome shotgun (WGS) entry which is preliminary data.</text>
</comment>
<accession>A0A7X6D6K9</accession>
<reference evidence="1 2" key="1">
    <citation type="submission" date="2020-03" db="EMBL/GenBank/DDBJ databases">
        <title>Bacterial samples isolated from urine from healthy bovine heifers (Gyr breed).</title>
        <authorList>
            <person name="Giannattasio-Ferraz S."/>
            <person name="Maskeri L."/>
            <person name="Penido A."/>
            <person name="Barbosa-Stancioli E.F."/>
            <person name="Putonti C."/>
        </authorList>
    </citation>
    <scope>NUCLEOTIDE SEQUENCE [LARGE SCALE GENOMIC DNA]</scope>
    <source>
        <strain evidence="1 2">UFMG-H7</strain>
    </source>
</reference>
<dbReference type="RefSeq" id="WP_167806073.1">
    <property type="nucleotide sequence ID" value="NZ_JAAVMB010000001.1"/>
</dbReference>
<organism evidence="1 2">
    <name type="scientific">Vagococcus fluvialis</name>
    <dbReference type="NCBI Taxonomy" id="2738"/>
    <lineage>
        <taxon>Bacteria</taxon>
        <taxon>Bacillati</taxon>
        <taxon>Bacillota</taxon>
        <taxon>Bacilli</taxon>
        <taxon>Lactobacillales</taxon>
        <taxon>Enterococcaceae</taxon>
        <taxon>Vagococcus</taxon>
    </lineage>
</organism>
<name>A0A7X6D6K9_9ENTE</name>
<proteinExistence type="predicted"/>
<dbReference type="Proteomes" id="UP000521358">
    <property type="component" value="Unassembled WGS sequence"/>
</dbReference>
<dbReference type="EMBL" id="JAAVMB010000001">
    <property type="protein sequence ID" value="NKC66724.1"/>
    <property type="molecule type" value="Genomic_DNA"/>
</dbReference>
<sequence length="209" mass="24922">MGRDYTQIRVEFYLRHWKMLEENRNILTMHEIDLARLLFNSLPKLSEENLNTLKIKYYDTSNKSSFDRKRGVYRTCVPITDEVVAYQLGITIEQYRINKRIAEKELEEIMLKTGNELLHSKEKIFLKINNFFFVRSADISLDKHFNQFVNVGDVTLTTENTLSKKQVFDLSDDVIKQGVEYLEKYGFMREALDEHDLRKYEEEQTKTDL</sequence>
<dbReference type="AlphaFoldDB" id="A0A7X6D6K9"/>
<protein>
    <submittedName>
        <fullName evidence="1">Uncharacterized protein</fullName>
    </submittedName>
</protein>
<evidence type="ECO:0000313" key="1">
    <source>
        <dbReference type="EMBL" id="NKC66724.1"/>
    </source>
</evidence>